<name>A0AAV7MMV9_PLEWA</name>
<protein>
    <submittedName>
        <fullName evidence="2">Uncharacterized protein</fullName>
    </submittedName>
</protein>
<evidence type="ECO:0000256" key="1">
    <source>
        <dbReference type="SAM" id="MobiDB-lite"/>
    </source>
</evidence>
<feature type="region of interest" description="Disordered" evidence="1">
    <location>
        <begin position="1"/>
        <end position="124"/>
    </location>
</feature>
<keyword evidence="3" id="KW-1185">Reference proteome</keyword>
<gene>
    <name evidence="2" type="ORF">NDU88_002483</name>
</gene>
<accession>A0AAV7MMV9</accession>
<reference evidence="2" key="1">
    <citation type="journal article" date="2022" name="bioRxiv">
        <title>Sequencing and chromosome-scale assembly of the giantPleurodeles waltlgenome.</title>
        <authorList>
            <person name="Brown T."/>
            <person name="Elewa A."/>
            <person name="Iarovenko S."/>
            <person name="Subramanian E."/>
            <person name="Araus A.J."/>
            <person name="Petzold A."/>
            <person name="Susuki M."/>
            <person name="Suzuki K.-i.T."/>
            <person name="Hayashi T."/>
            <person name="Toyoda A."/>
            <person name="Oliveira C."/>
            <person name="Osipova E."/>
            <person name="Leigh N.D."/>
            <person name="Simon A."/>
            <person name="Yun M.H."/>
        </authorList>
    </citation>
    <scope>NUCLEOTIDE SEQUENCE</scope>
    <source>
        <strain evidence="2">20211129_DDA</strain>
        <tissue evidence="2">Liver</tissue>
    </source>
</reference>
<evidence type="ECO:0000313" key="2">
    <source>
        <dbReference type="EMBL" id="KAJ1105075.1"/>
    </source>
</evidence>
<sequence>MWSWARPSPGPQPHGGPRPDNITKGPPQPAPPLTSCRRGRRENPCPAPPVVARQPGALSAPLRLRPGQTPAGPTAPHRLPRPRSIHKSLRPEGAPPAPPNQEKLRILAPSRAEPHAVTAILPGG</sequence>
<comment type="caution">
    <text evidence="2">The sequence shown here is derived from an EMBL/GenBank/DDBJ whole genome shotgun (WGS) entry which is preliminary data.</text>
</comment>
<feature type="compositionally biased region" description="Basic residues" evidence="1">
    <location>
        <begin position="78"/>
        <end position="88"/>
    </location>
</feature>
<organism evidence="2 3">
    <name type="scientific">Pleurodeles waltl</name>
    <name type="common">Iberian ribbed newt</name>
    <dbReference type="NCBI Taxonomy" id="8319"/>
    <lineage>
        <taxon>Eukaryota</taxon>
        <taxon>Metazoa</taxon>
        <taxon>Chordata</taxon>
        <taxon>Craniata</taxon>
        <taxon>Vertebrata</taxon>
        <taxon>Euteleostomi</taxon>
        <taxon>Amphibia</taxon>
        <taxon>Batrachia</taxon>
        <taxon>Caudata</taxon>
        <taxon>Salamandroidea</taxon>
        <taxon>Salamandridae</taxon>
        <taxon>Pleurodelinae</taxon>
        <taxon>Pleurodeles</taxon>
    </lineage>
</organism>
<evidence type="ECO:0000313" key="3">
    <source>
        <dbReference type="Proteomes" id="UP001066276"/>
    </source>
</evidence>
<dbReference type="AlphaFoldDB" id="A0AAV7MMV9"/>
<dbReference type="Proteomes" id="UP001066276">
    <property type="component" value="Chromosome 9"/>
</dbReference>
<proteinExistence type="predicted"/>
<dbReference type="EMBL" id="JANPWB010000013">
    <property type="protein sequence ID" value="KAJ1105075.1"/>
    <property type="molecule type" value="Genomic_DNA"/>
</dbReference>